<proteinExistence type="inferred from homology"/>
<dbReference type="NCBIfam" id="NF033546">
    <property type="entry name" value="transpos_IS21"/>
    <property type="match status" value="1"/>
</dbReference>
<keyword evidence="8" id="KW-1185">Reference proteome</keyword>
<dbReference type="PROSITE" id="PS50994">
    <property type="entry name" value="INTEGRASE"/>
    <property type="match status" value="1"/>
</dbReference>
<keyword evidence="4" id="KW-0233">DNA recombination</keyword>
<dbReference type="KEGG" id="alam:RT761_01214"/>
<evidence type="ECO:0000259" key="6">
    <source>
        <dbReference type="PROSITE" id="PS50994"/>
    </source>
</evidence>
<dbReference type="Gene3D" id="3.30.420.10">
    <property type="entry name" value="Ribonuclease H-like superfamily/Ribonuclease H"/>
    <property type="match status" value="1"/>
</dbReference>
<dbReference type="RefSeq" id="WP_218113167.1">
    <property type="nucleotide sequence ID" value="NZ_CP065383.1"/>
</dbReference>
<dbReference type="PANTHER" id="PTHR35004">
    <property type="entry name" value="TRANSPOSASE RV3428C-RELATED"/>
    <property type="match status" value="1"/>
</dbReference>
<sequence length="408" mass="47263">MLRSESIMMLHQMRKEGKSIRRISRETGLSRNTVKCYLKAQGIPERKVRKKKGSKLDPFQKEIQEMMKLGIFNCEVIYPRLKELGYQGGKTTVKDYVQPYRPPRGIVATQRYETEPGKQVQVDWGIGFYQDEKDGRSHKVYVLVMVLGYSRAMYAEFSNHCDIHRFLRGLIQGFSYFGGVTDIVLSDQMKTVILGWDEKRKPIWHPLFLDVALTLGFIPQVCRARRPQTKGKVERGVGYVKANFLPGRTFQNRGDLNRQAYQWCEEKNQRLHGTTGQKPKDLLLLENLKPLPSLESYQKYLAEKRKVGKDGFLSYQGVRYGVPWIYSGQELWVREGKDGIEIVKEGKVVATHHQSYSVGTSLWLRNQYQGLQEKEGKIYPLPHAWKVNPEEVEIRPLAVYERWGGKGI</sequence>
<keyword evidence="2" id="KW-0815">Transposition</keyword>
<dbReference type="AlphaFoldDB" id="A0A7T1ALA1"/>
<dbReference type="InterPro" id="IPR054353">
    <property type="entry name" value="IstA-like_C"/>
</dbReference>
<evidence type="ECO:0008006" key="9">
    <source>
        <dbReference type="Google" id="ProtNLM"/>
    </source>
</evidence>
<keyword evidence="3" id="KW-0238">DNA-binding</keyword>
<dbReference type="InterPro" id="IPR017894">
    <property type="entry name" value="HTH_IS21_transposase_type"/>
</dbReference>
<evidence type="ECO:0000256" key="1">
    <source>
        <dbReference type="ARBA" id="ARBA00009277"/>
    </source>
</evidence>
<evidence type="ECO:0000256" key="3">
    <source>
        <dbReference type="ARBA" id="ARBA00023125"/>
    </source>
</evidence>
<comment type="similarity">
    <text evidence="1">Belongs to the transposase IS21/IS408/IS1162 family.</text>
</comment>
<evidence type="ECO:0000259" key="5">
    <source>
        <dbReference type="PROSITE" id="PS50531"/>
    </source>
</evidence>
<evidence type="ECO:0000256" key="2">
    <source>
        <dbReference type="ARBA" id="ARBA00022578"/>
    </source>
</evidence>
<name>A0A7T1ALA1_ATRLM</name>
<evidence type="ECO:0000313" key="8">
    <source>
        <dbReference type="Proteomes" id="UP000594463"/>
    </source>
</evidence>
<dbReference type="InterPro" id="IPR036397">
    <property type="entry name" value="RNaseH_sf"/>
</dbReference>
<feature type="domain" description="HTH IS21-type" evidence="5">
    <location>
        <begin position="5"/>
        <end position="67"/>
    </location>
</feature>
<dbReference type="Gene3D" id="1.10.10.60">
    <property type="entry name" value="Homeodomain-like"/>
    <property type="match status" value="1"/>
</dbReference>
<dbReference type="Pfam" id="PF22483">
    <property type="entry name" value="Mu-transpos_C_2"/>
    <property type="match status" value="1"/>
</dbReference>
<dbReference type="InterPro" id="IPR012337">
    <property type="entry name" value="RNaseH-like_sf"/>
</dbReference>
<evidence type="ECO:0000256" key="4">
    <source>
        <dbReference type="ARBA" id="ARBA00023172"/>
    </source>
</evidence>
<dbReference type="SUPFAM" id="SSF53098">
    <property type="entry name" value="Ribonuclease H-like"/>
    <property type="match status" value="1"/>
</dbReference>
<gene>
    <name evidence="7" type="ORF">RT761_01214</name>
</gene>
<dbReference type="GO" id="GO:0003677">
    <property type="term" value="F:DNA binding"/>
    <property type="evidence" value="ECO:0007669"/>
    <property type="project" value="UniProtKB-KW"/>
</dbReference>
<dbReference type="PROSITE" id="PS50531">
    <property type="entry name" value="HTH_IS21"/>
    <property type="match status" value="1"/>
</dbReference>
<dbReference type="InterPro" id="IPR001584">
    <property type="entry name" value="Integrase_cat-core"/>
</dbReference>
<dbReference type="EMBL" id="CP065383">
    <property type="protein sequence ID" value="QPM68000.1"/>
    <property type="molecule type" value="Genomic_DNA"/>
</dbReference>
<dbReference type="Proteomes" id="UP000594463">
    <property type="component" value="Chromosome"/>
</dbReference>
<reference evidence="7 8" key="1">
    <citation type="journal article" date="2021" name="Nat. Commun.">
        <title>Isolation of a member of the candidate phylum Atribacteria reveals a unique cell membrane structure.</title>
        <authorList>
            <person name="Taiki K."/>
            <person name="Nobu M.K."/>
            <person name="Kusada H."/>
            <person name="Meng X.-Y."/>
            <person name="Hosoki N."/>
            <person name="Uematsu K."/>
            <person name="Yoshioka H."/>
            <person name="Kamagata Y."/>
            <person name="Tamaki H."/>
        </authorList>
    </citation>
    <scope>NUCLEOTIDE SEQUENCE [LARGE SCALE GENOMIC DNA]</scope>
    <source>
        <strain evidence="7 8">RT761</strain>
    </source>
</reference>
<evidence type="ECO:0000313" key="7">
    <source>
        <dbReference type="EMBL" id="QPM68000.1"/>
    </source>
</evidence>
<protein>
    <recommendedName>
        <fullName evidence="9">IS21 family transposase</fullName>
    </recommendedName>
</protein>
<feature type="domain" description="Integrase catalytic" evidence="6">
    <location>
        <begin position="112"/>
        <end position="287"/>
    </location>
</feature>
<dbReference type="GO" id="GO:0006310">
    <property type="term" value="P:DNA recombination"/>
    <property type="evidence" value="ECO:0007669"/>
    <property type="project" value="UniProtKB-KW"/>
</dbReference>
<organism evidence="7 8">
    <name type="scientific">Atribacter laminatus</name>
    <dbReference type="NCBI Taxonomy" id="2847778"/>
    <lineage>
        <taxon>Bacteria</taxon>
        <taxon>Pseudomonadati</taxon>
        <taxon>Atribacterota</taxon>
        <taxon>Atribacteria</taxon>
        <taxon>Atribacterales</taxon>
        <taxon>Atribacteraceae</taxon>
        <taxon>Atribacter</taxon>
    </lineage>
</organism>
<dbReference type="PANTHER" id="PTHR35004:SF6">
    <property type="entry name" value="TRANSPOSASE"/>
    <property type="match status" value="1"/>
</dbReference>
<dbReference type="GO" id="GO:0032196">
    <property type="term" value="P:transposition"/>
    <property type="evidence" value="ECO:0007669"/>
    <property type="project" value="UniProtKB-KW"/>
</dbReference>
<accession>A0A7T1ALA1</accession>
<dbReference type="GO" id="GO:0015074">
    <property type="term" value="P:DNA integration"/>
    <property type="evidence" value="ECO:0007669"/>
    <property type="project" value="InterPro"/>
</dbReference>